<dbReference type="PANTHER" id="PTHR23086:SF8">
    <property type="entry name" value="PHOSPHATIDYLINOSITOL 5-PHOSPHATE 4-KINASE, ISOFORM A"/>
    <property type="match status" value="1"/>
</dbReference>
<keyword evidence="3" id="KW-0677">Repeat</keyword>
<dbReference type="GO" id="GO:0005524">
    <property type="term" value="F:ATP binding"/>
    <property type="evidence" value="ECO:0007669"/>
    <property type="project" value="UniProtKB-UniRule"/>
</dbReference>
<name>A0AAX4NY10_9CHLO</name>
<organism evidence="10 11">
    <name type="scientific">Chloropicon roscoffensis</name>
    <dbReference type="NCBI Taxonomy" id="1461544"/>
    <lineage>
        <taxon>Eukaryota</taxon>
        <taxon>Viridiplantae</taxon>
        <taxon>Chlorophyta</taxon>
        <taxon>Chloropicophyceae</taxon>
        <taxon>Chloropicales</taxon>
        <taxon>Chloropicaceae</taxon>
        <taxon>Chloropicon</taxon>
    </lineage>
</organism>
<evidence type="ECO:0000256" key="7">
    <source>
        <dbReference type="PROSITE-ProRule" id="PRU00781"/>
    </source>
</evidence>
<keyword evidence="6 7" id="KW-0067">ATP-binding</keyword>
<dbReference type="PANTHER" id="PTHR23086">
    <property type="entry name" value="PHOSPHATIDYLINOSITOL-4-PHOSPHATE 5-KINASE"/>
    <property type="match status" value="1"/>
</dbReference>
<keyword evidence="2 7" id="KW-0808">Transferase</keyword>
<keyword evidence="11" id="KW-1185">Reference proteome</keyword>
<dbReference type="SMART" id="SM00330">
    <property type="entry name" value="PIPKc"/>
    <property type="match status" value="1"/>
</dbReference>
<proteinExistence type="predicted"/>
<dbReference type="Proteomes" id="UP001472866">
    <property type="component" value="Chromosome 01"/>
</dbReference>
<dbReference type="SUPFAM" id="SSF82185">
    <property type="entry name" value="Histone H3 K4-specific methyltransferase SET7/9 N-terminal domain"/>
    <property type="match status" value="2"/>
</dbReference>
<dbReference type="InterPro" id="IPR002498">
    <property type="entry name" value="PInositol-4-P-4/5-kinase_core"/>
</dbReference>
<dbReference type="Pfam" id="PF01504">
    <property type="entry name" value="PIP5K"/>
    <property type="match status" value="1"/>
</dbReference>
<evidence type="ECO:0000313" key="11">
    <source>
        <dbReference type="Proteomes" id="UP001472866"/>
    </source>
</evidence>
<dbReference type="Gene3D" id="3.30.800.10">
    <property type="entry name" value="Phosphatidylinositol Phosphate Kinase II Beta"/>
    <property type="match status" value="1"/>
</dbReference>
<feature type="region of interest" description="Disordered" evidence="8">
    <location>
        <begin position="547"/>
        <end position="580"/>
    </location>
</feature>
<dbReference type="SMART" id="SM00698">
    <property type="entry name" value="MORN"/>
    <property type="match status" value="8"/>
</dbReference>
<dbReference type="EC" id="2.7.1.68" evidence="1"/>
<dbReference type="GO" id="GO:0046854">
    <property type="term" value="P:phosphatidylinositol phosphate biosynthetic process"/>
    <property type="evidence" value="ECO:0007669"/>
    <property type="project" value="TreeGrafter"/>
</dbReference>
<dbReference type="InterPro" id="IPR023610">
    <property type="entry name" value="PInositol-4/5-P-5/4-kinase"/>
</dbReference>
<evidence type="ECO:0000256" key="2">
    <source>
        <dbReference type="ARBA" id="ARBA00022679"/>
    </source>
</evidence>
<sequence length="726" mass="82180">MAEESEGDTCSHTFPNGDVYKGAVENDLPHGYGKYEWSDGSFYEGEWSEGVKHGYGKYRWASGSSYDGQWQEGCMHGIGTYTGSDESEYHGSFVKDKKSGYGKKKYPNGDIYEGLWKNDLAENLGIYQWLNGDKFNGEWQQGKMHGRGTFVWHTGERYDGDWKMGLENGPGLFIWADGSAFYGFWEEGKKHGSGVWWRELEEGGRGATPRPGKSPQDSAGGSQGGPGQADKLTVALSENKVIGREYIKGKLIKEHWIDRDKVRLPSLRATREPAKKTKKYSKKVQGETIVKGHRSYDLMLNLQLGIRYSIGKVNEEQPKPLVDQDFDKNINRQVFFPHNGSEDTPPHSSTDFYWKTYCPRVFGDLRKRLGCDPGQYVYALCGDHALRELSSPGKSGSVFYISHDDQYLCKSLRKSELGHLSNILPQYHKHVCDHQNTILPKFFGLHRITNPQKAQRVRFVVMANVFCRDIQIHRMYDLKGSVVGRSTPGKAQDGAILKDLDLDCTFKLERKWHNIFFEQLERDCKFLEAANIMDYSLLLGVHFQDEEDKEEESCEDPGASSAGAAQDANSDGDQAPAGTAGLQTIEEDEDSKSFLDNLNKLNRVTSTKERRTSEIFNAQTRTRRSDTMRPITADGLEQLSEAMGVAMPTRELGVSMPATVIYNDGEREPRDAVLFFAIIDILQDYNARKQLENVSKSVVYKRNEISAVSPKNYSRRFQDFMAKCFV</sequence>
<dbReference type="AlphaFoldDB" id="A0AAX4NY10"/>
<dbReference type="InterPro" id="IPR017163">
    <property type="entry name" value="PIno-4-P-5_kinase_pln"/>
</dbReference>
<dbReference type="Pfam" id="PF02493">
    <property type="entry name" value="MORN"/>
    <property type="match status" value="8"/>
</dbReference>
<dbReference type="Gene3D" id="2.20.110.10">
    <property type="entry name" value="Histone H3 K4-specific methyltransferase SET7/9 N-terminal domain"/>
    <property type="match status" value="4"/>
</dbReference>
<dbReference type="Gene3D" id="3.30.810.10">
    <property type="entry name" value="2-Layer Sandwich"/>
    <property type="match status" value="1"/>
</dbReference>
<gene>
    <name evidence="10" type="ORF">HKI87_01g00310</name>
</gene>
<evidence type="ECO:0000256" key="5">
    <source>
        <dbReference type="ARBA" id="ARBA00022777"/>
    </source>
</evidence>
<reference evidence="10 11" key="1">
    <citation type="submission" date="2024-03" db="EMBL/GenBank/DDBJ databases">
        <title>Complete genome sequence of the green alga Chloropicon roscoffensis RCC1871.</title>
        <authorList>
            <person name="Lemieux C."/>
            <person name="Pombert J.-F."/>
            <person name="Otis C."/>
            <person name="Turmel M."/>
        </authorList>
    </citation>
    <scope>NUCLEOTIDE SEQUENCE [LARGE SCALE GENOMIC DNA]</scope>
    <source>
        <strain evidence="10 11">RCC1871</strain>
    </source>
</reference>
<evidence type="ECO:0000259" key="9">
    <source>
        <dbReference type="PROSITE" id="PS51455"/>
    </source>
</evidence>
<protein>
    <recommendedName>
        <fullName evidence="1">1-phosphatidylinositol-4-phosphate 5-kinase</fullName>
        <ecNumber evidence="1">2.7.1.68</ecNumber>
    </recommendedName>
</protein>
<dbReference type="GO" id="GO:0016308">
    <property type="term" value="F:1-phosphatidylinositol-4-phosphate 5-kinase activity"/>
    <property type="evidence" value="ECO:0007669"/>
    <property type="project" value="UniProtKB-EC"/>
</dbReference>
<dbReference type="SUPFAM" id="SSF56104">
    <property type="entry name" value="SAICAR synthase-like"/>
    <property type="match status" value="1"/>
</dbReference>
<dbReference type="InterPro" id="IPR027484">
    <property type="entry name" value="PInositol-4-P-5-kinase_N"/>
</dbReference>
<keyword evidence="4 7" id="KW-0547">Nucleotide-binding</keyword>
<dbReference type="EMBL" id="CP151501">
    <property type="protein sequence ID" value="WZN58509.1"/>
    <property type="molecule type" value="Genomic_DNA"/>
</dbReference>
<dbReference type="PIRSF" id="PIRSF037274">
    <property type="entry name" value="PIP5K_plant_prd"/>
    <property type="match status" value="1"/>
</dbReference>
<evidence type="ECO:0000256" key="3">
    <source>
        <dbReference type="ARBA" id="ARBA00022737"/>
    </source>
</evidence>
<evidence type="ECO:0000256" key="1">
    <source>
        <dbReference type="ARBA" id="ARBA00012172"/>
    </source>
</evidence>
<evidence type="ECO:0000256" key="6">
    <source>
        <dbReference type="ARBA" id="ARBA00022840"/>
    </source>
</evidence>
<dbReference type="InterPro" id="IPR003409">
    <property type="entry name" value="MORN"/>
</dbReference>
<keyword evidence="5 7" id="KW-0418">Kinase</keyword>
<feature type="region of interest" description="Disordered" evidence="8">
    <location>
        <begin position="202"/>
        <end position="230"/>
    </location>
</feature>
<dbReference type="GO" id="GO:0005886">
    <property type="term" value="C:plasma membrane"/>
    <property type="evidence" value="ECO:0007669"/>
    <property type="project" value="TreeGrafter"/>
</dbReference>
<dbReference type="InterPro" id="IPR027483">
    <property type="entry name" value="PInositol-4-P-4/5-kinase_C_sf"/>
</dbReference>
<evidence type="ECO:0000256" key="8">
    <source>
        <dbReference type="SAM" id="MobiDB-lite"/>
    </source>
</evidence>
<evidence type="ECO:0000313" key="10">
    <source>
        <dbReference type="EMBL" id="WZN58509.1"/>
    </source>
</evidence>
<accession>A0AAX4NY10</accession>
<feature type="domain" description="PIPK" evidence="9">
    <location>
        <begin position="294"/>
        <end position="725"/>
    </location>
</feature>
<dbReference type="PROSITE" id="PS51455">
    <property type="entry name" value="PIPK"/>
    <property type="match status" value="1"/>
</dbReference>
<evidence type="ECO:0000256" key="4">
    <source>
        <dbReference type="ARBA" id="ARBA00022741"/>
    </source>
</evidence>